<reference evidence="4" key="1">
    <citation type="submission" date="2024-07" db="EMBL/GenBank/DDBJ databases">
        <title>Two chromosome-level genome assemblies of Korean endemic species Abeliophyllum distichum and Forsythia ovata (Oleaceae).</title>
        <authorList>
            <person name="Jang H."/>
        </authorList>
    </citation>
    <scope>NUCLEOTIDE SEQUENCE [LARGE SCALE GENOMIC DNA]</scope>
</reference>
<protein>
    <submittedName>
        <fullName evidence="3">Pentatricopeptide repeat-containing protein</fullName>
    </submittedName>
</protein>
<organism evidence="3 4">
    <name type="scientific">Abeliophyllum distichum</name>
    <dbReference type="NCBI Taxonomy" id="126358"/>
    <lineage>
        <taxon>Eukaryota</taxon>
        <taxon>Viridiplantae</taxon>
        <taxon>Streptophyta</taxon>
        <taxon>Embryophyta</taxon>
        <taxon>Tracheophyta</taxon>
        <taxon>Spermatophyta</taxon>
        <taxon>Magnoliopsida</taxon>
        <taxon>eudicotyledons</taxon>
        <taxon>Gunneridae</taxon>
        <taxon>Pentapetalae</taxon>
        <taxon>asterids</taxon>
        <taxon>lamiids</taxon>
        <taxon>Lamiales</taxon>
        <taxon>Oleaceae</taxon>
        <taxon>Forsythieae</taxon>
        <taxon>Abeliophyllum</taxon>
    </lineage>
</organism>
<dbReference type="Pfam" id="PF01535">
    <property type="entry name" value="PPR"/>
    <property type="match status" value="5"/>
</dbReference>
<comment type="caution">
    <text evidence="3">The sequence shown here is derived from an EMBL/GenBank/DDBJ whole genome shotgun (WGS) entry which is preliminary data.</text>
</comment>
<evidence type="ECO:0000313" key="3">
    <source>
        <dbReference type="EMBL" id="KAL2503661.1"/>
    </source>
</evidence>
<keyword evidence="4" id="KW-1185">Reference proteome</keyword>
<name>A0ABD1SSI4_9LAMI</name>
<dbReference type="SUPFAM" id="SSF48452">
    <property type="entry name" value="TPR-like"/>
    <property type="match status" value="1"/>
</dbReference>
<sequence length="237" mass="26174">MPERNLVTWNSVIAGLAKGGNMELANKVFQRMPERNSVSWNVMISGYIKLGDLRTAQTIFYEIPDKSVVSSTAMVSGYAMIGDIESARRIFYQMPAKNVVSWNAMIAGTSLISVLSACSHVNSLEHGKWIESYIKKNKYELSVPLGNALIDMFAKCGDLDNARVVFRKMSKKCIITWTTMVSGLAVNGHCTEALELFDRMRSEGLKPDDVIFIAVLSACTHGGLLEKGKEVFHQNGA</sequence>
<dbReference type="PANTHER" id="PTHR47926">
    <property type="entry name" value="PENTATRICOPEPTIDE REPEAT-CONTAINING PROTEIN"/>
    <property type="match status" value="1"/>
</dbReference>
<accession>A0ABD1SSI4</accession>
<evidence type="ECO:0000256" key="2">
    <source>
        <dbReference type="PROSITE-ProRule" id="PRU00708"/>
    </source>
</evidence>
<dbReference type="InterPro" id="IPR002885">
    <property type="entry name" value="PPR_rpt"/>
</dbReference>
<dbReference type="EMBL" id="JBFOLK010000006">
    <property type="protein sequence ID" value="KAL2503661.1"/>
    <property type="molecule type" value="Genomic_DNA"/>
</dbReference>
<dbReference type="InterPro" id="IPR011990">
    <property type="entry name" value="TPR-like_helical_dom_sf"/>
</dbReference>
<feature type="repeat" description="PPR" evidence="2">
    <location>
        <begin position="67"/>
        <end position="101"/>
    </location>
</feature>
<dbReference type="InterPro" id="IPR046960">
    <property type="entry name" value="PPR_At4g14850-like_plant"/>
</dbReference>
<evidence type="ECO:0000256" key="1">
    <source>
        <dbReference type="ARBA" id="ARBA00022737"/>
    </source>
</evidence>
<evidence type="ECO:0000313" key="4">
    <source>
        <dbReference type="Proteomes" id="UP001604336"/>
    </source>
</evidence>
<dbReference type="Gene3D" id="1.25.40.10">
    <property type="entry name" value="Tetratricopeptide repeat domain"/>
    <property type="match status" value="3"/>
</dbReference>
<feature type="repeat" description="PPR" evidence="2">
    <location>
        <begin position="5"/>
        <end position="39"/>
    </location>
</feature>
<dbReference type="AlphaFoldDB" id="A0ABD1SSI4"/>
<dbReference type="Proteomes" id="UP001604336">
    <property type="component" value="Unassembled WGS sequence"/>
</dbReference>
<proteinExistence type="predicted"/>
<keyword evidence="1" id="KW-0677">Repeat</keyword>
<dbReference type="NCBIfam" id="TIGR00756">
    <property type="entry name" value="PPR"/>
    <property type="match status" value="5"/>
</dbReference>
<dbReference type="PROSITE" id="PS51375">
    <property type="entry name" value="PPR"/>
    <property type="match status" value="3"/>
</dbReference>
<feature type="repeat" description="PPR" evidence="2">
    <location>
        <begin position="173"/>
        <end position="207"/>
    </location>
</feature>
<dbReference type="PANTHER" id="PTHR47926:SF531">
    <property type="entry name" value="TETRATRICOPEPTIDE REPEAT SUPERFAMILY PROTEIN"/>
    <property type="match status" value="1"/>
</dbReference>
<dbReference type="FunFam" id="1.25.40.10:FF:000031">
    <property type="entry name" value="Pentatricopeptide repeat-containing protein mitochondrial"/>
    <property type="match status" value="1"/>
</dbReference>
<gene>
    <name evidence="3" type="ORF">Adt_19282</name>
</gene>